<evidence type="ECO:0000256" key="5">
    <source>
        <dbReference type="ARBA" id="ARBA00022729"/>
    </source>
</evidence>
<keyword evidence="5" id="KW-0732">Signal</keyword>
<dbReference type="KEGG" id="mcha:111007065"/>
<dbReference type="PANTHER" id="PTHR47974">
    <property type="entry name" value="OS07G0415500 PROTEIN"/>
    <property type="match status" value="1"/>
</dbReference>
<dbReference type="PROSITE" id="PS50011">
    <property type="entry name" value="PROTEIN_KINASE_DOM"/>
    <property type="match status" value="1"/>
</dbReference>
<evidence type="ECO:0000256" key="1">
    <source>
        <dbReference type="ARBA" id="ARBA00004167"/>
    </source>
</evidence>
<dbReference type="InterPro" id="IPR017441">
    <property type="entry name" value="Protein_kinase_ATP_BS"/>
</dbReference>
<reference evidence="15 16" key="1">
    <citation type="submission" date="2025-04" db="UniProtKB">
        <authorList>
            <consortium name="RefSeq"/>
        </authorList>
    </citation>
    <scope>IDENTIFICATION</scope>
    <source>
        <strain evidence="15 16">OHB3-1</strain>
    </source>
</reference>
<keyword evidence="10 12" id="KW-0472">Membrane</keyword>
<dbReference type="GeneID" id="111007065"/>
<dbReference type="InterPro" id="IPR000719">
    <property type="entry name" value="Prot_kinase_dom"/>
</dbReference>
<keyword evidence="2" id="KW-0723">Serine/threonine-protein kinase</keyword>
<evidence type="ECO:0000313" key="15">
    <source>
        <dbReference type="RefSeq" id="XP_022134934.1"/>
    </source>
</evidence>
<sequence length="514" mass="58114">MKFASGRSSGKGRIVLCHKQRRLTRSGIDFASSNSDGIRKSRGMDLLRNFIPILFMHLRKDFLNSRKWRGERSKEKRMSSGLSLPDNSSGSNTNSTVIYVVLSLVIFSVIGAISCCFARRVRQGIVRELQSVVTSPAPNVAHSPAQNTVQIWEIDAPTMEKFLREIAEERPVRFTAQQLYSFTSNYSAPLGSGGFGMVYKGQFPNGMKIAVKILKRDSDRQAEEQFMAEVGTIGRTYHINLVRLYGFCYDQYMGALVFEYMENGSLDKYLFGKKQEIEWGKLHDVAIGTAKGLAYLHEECQQRIIHYDIKPANILLDANFSPKVGDFGLAKLCNRDSTHMSLTGYRGTPGYSAPEFLLSNFPITHKCDVYSFGMVLFEIIGRKRNAGVTPSGNPDWFPQHVWEEYRKLKLEEMTRSCGIEEKDKERASRMCKVALWCVQDSPDERPPMSAVVKMLEGGVEIMPPPKPFLYLNLLTTRGNSKLNLQQARTSSDYSTCNEESGSYWYKKATSNLEV</sequence>
<evidence type="ECO:0000256" key="8">
    <source>
        <dbReference type="ARBA" id="ARBA00022840"/>
    </source>
</evidence>
<proteinExistence type="predicted"/>
<feature type="domain" description="Protein kinase" evidence="13">
    <location>
        <begin position="184"/>
        <end position="469"/>
    </location>
</feature>
<dbReference type="PANTHER" id="PTHR47974:SF9">
    <property type="entry name" value="RECEPTOR-LIKE SERINE_THREONINE-PROTEIN KINASE"/>
    <property type="match status" value="1"/>
</dbReference>
<keyword evidence="7" id="KW-0418">Kinase</keyword>
<evidence type="ECO:0000259" key="13">
    <source>
        <dbReference type="PROSITE" id="PS50011"/>
    </source>
</evidence>
<dbReference type="Gene3D" id="3.30.200.20">
    <property type="entry name" value="Phosphorylase Kinase, domain 1"/>
    <property type="match status" value="1"/>
</dbReference>
<dbReference type="SUPFAM" id="SSF56112">
    <property type="entry name" value="Protein kinase-like (PK-like)"/>
    <property type="match status" value="1"/>
</dbReference>
<organism evidence="14 15">
    <name type="scientific">Momordica charantia</name>
    <name type="common">Bitter gourd</name>
    <name type="synonym">Balsam pear</name>
    <dbReference type="NCBI Taxonomy" id="3673"/>
    <lineage>
        <taxon>Eukaryota</taxon>
        <taxon>Viridiplantae</taxon>
        <taxon>Streptophyta</taxon>
        <taxon>Embryophyta</taxon>
        <taxon>Tracheophyta</taxon>
        <taxon>Spermatophyta</taxon>
        <taxon>Magnoliopsida</taxon>
        <taxon>eudicotyledons</taxon>
        <taxon>Gunneridae</taxon>
        <taxon>Pentapetalae</taxon>
        <taxon>rosids</taxon>
        <taxon>fabids</taxon>
        <taxon>Cucurbitales</taxon>
        <taxon>Cucurbitaceae</taxon>
        <taxon>Momordiceae</taxon>
        <taxon>Momordica</taxon>
    </lineage>
</organism>
<dbReference type="SMART" id="SM00220">
    <property type="entry name" value="S_TKc"/>
    <property type="match status" value="1"/>
</dbReference>
<evidence type="ECO:0000256" key="9">
    <source>
        <dbReference type="ARBA" id="ARBA00022989"/>
    </source>
</evidence>
<dbReference type="InterPro" id="IPR001245">
    <property type="entry name" value="Ser-Thr/Tyr_kinase_cat_dom"/>
</dbReference>
<keyword evidence="14" id="KW-1185">Reference proteome</keyword>
<dbReference type="Proteomes" id="UP000504603">
    <property type="component" value="Unplaced"/>
</dbReference>
<dbReference type="FunFam" id="1.10.510.10:FF:000384">
    <property type="entry name" value="G-type lectin S-receptor-like serine/threonine-protein kinase"/>
    <property type="match status" value="1"/>
</dbReference>
<dbReference type="PROSITE" id="PS00108">
    <property type="entry name" value="PROTEIN_KINASE_ST"/>
    <property type="match status" value="1"/>
</dbReference>
<feature type="binding site" evidence="11">
    <location>
        <position position="212"/>
    </location>
    <ligand>
        <name>ATP</name>
        <dbReference type="ChEBI" id="CHEBI:30616"/>
    </ligand>
</feature>
<evidence type="ECO:0000256" key="6">
    <source>
        <dbReference type="ARBA" id="ARBA00022741"/>
    </source>
</evidence>
<keyword evidence="8 11" id="KW-0067">ATP-binding</keyword>
<evidence type="ECO:0000256" key="4">
    <source>
        <dbReference type="ARBA" id="ARBA00022692"/>
    </source>
</evidence>
<accession>A0A6J1C045</accession>
<dbReference type="AlphaFoldDB" id="A0A6J1C045"/>
<dbReference type="GO" id="GO:0004674">
    <property type="term" value="F:protein serine/threonine kinase activity"/>
    <property type="evidence" value="ECO:0007669"/>
    <property type="project" value="UniProtKB-KW"/>
</dbReference>
<evidence type="ECO:0000313" key="16">
    <source>
        <dbReference type="RefSeq" id="XP_022134941.1"/>
    </source>
</evidence>
<dbReference type="InterPro" id="IPR011009">
    <property type="entry name" value="Kinase-like_dom_sf"/>
</dbReference>
<dbReference type="RefSeq" id="XP_022134934.1">
    <property type="nucleotide sequence ID" value="XM_022279242.1"/>
</dbReference>
<dbReference type="GO" id="GO:0005524">
    <property type="term" value="F:ATP binding"/>
    <property type="evidence" value="ECO:0007669"/>
    <property type="project" value="UniProtKB-UniRule"/>
</dbReference>
<evidence type="ECO:0000256" key="3">
    <source>
        <dbReference type="ARBA" id="ARBA00022679"/>
    </source>
</evidence>
<dbReference type="GO" id="GO:0016020">
    <property type="term" value="C:membrane"/>
    <property type="evidence" value="ECO:0007669"/>
    <property type="project" value="UniProtKB-SubCell"/>
</dbReference>
<dbReference type="OrthoDB" id="4062651at2759"/>
<gene>
    <name evidence="15 16" type="primary">LOC111007065</name>
</gene>
<dbReference type="PROSITE" id="PS00107">
    <property type="entry name" value="PROTEIN_KINASE_ATP"/>
    <property type="match status" value="1"/>
</dbReference>
<keyword evidence="3" id="KW-0808">Transferase</keyword>
<keyword evidence="6 11" id="KW-0547">Nucleotide-binding</keyword>
<comment type="subcellular location">
    <subcellularLocation>
        <location evidence="1">Membrane</location>
        <topology evidence="1">Single-pass membrane protein</topology>
    </subcellularLocation>
</comment>
<protein>
    <submittedName>
        <fullName evidence="15 16">Rust resistance kinase Lr10-like isoform X1</fullName>
    </submittedName>
</protein>
<dbReference type="RefSeq" id="XP_022134941.1">
    <property type="nucleotide sequence ID" value="XM_022279249.1"/>
</dbReference>
<feature type="transmembrane region" description="Helical" evidence="12">
    <location>
        <begin position="97"/>
        <end position="118"/>
    </location>
</feature>
<evidence type="ECO:0000256" key="11">
    <source>
        <dbReference type="PROSITE-ProRule" id="PRU10141"/>
    </source>
</evidence>
<dbReference type="InterPro" id="IPR008271">
    <property type="entry name" value="Ser/Thr_kinase_AS"/>
</dbReference>
<keyword evidence="4 12" id="KW-0812">Transmembrane</keyword>
<evidence type="ECO:0000256" key="12">
    <source>
        <dbReference type="SAM" id="Phobius"/>
    </source>
</evidence>
<dbReference type="Pfam" id="PF07714">
    <property type="entry name" value="PK_Tyr_Ser-Thr"/>
    <property type="match status" value="1"/>
</dbReference>
<evidence type="ECO:0000313" key="14">
    <source>
        <dbReference type="Proteomes" id="UP000504603"/>
    </source>
</evidence>
<name>A0A6J1C045_MOMCH</name>
<keyword evidence="9 12" id="KW-1133">Transmembrane helix</keyword>
<evidence type="ECO:0000256" key="10">
    <source>
        <dbReference type="ARBA" id="ARBA00023136"/>
    </source>
</evidence>
<evidence type="ECO:0000256" key="2">
    <source>
        <dbReference type="ARBA" id="ARBA00022527"/>
    </source>
</evidence>
<dbReference type="Gene3D" id="1.10.510.10">
    <property type="entry name" value="Transferase(Phosphotransferase) domain 1"/>
    <property type="match status" value="1"/>
</dbReference>
<evidence type="ECO:0000256" key="7">
    <source>
        <dbReference type="ARBA" id="ARBA00022777"/>
    </source>
</evidence>